<dbReference type="PANTHER" id="PTHR48098:SF6">
    <property type="entry name" value="FERRI-BACILLIBACTIN ESTERASE BESA"/>
    <property type="match status" value="1"/>
</dbReference>
<dbReference type="InterPro" id="IPR050583">
    <property type="entry name" value="Mycobacterial_A85_antigen"/>
</dbReference>
<keyword evidence="2" id="KW-1185">Reference proteome</keyword>
<dbReference type="CDD" id="cd11685">
    <property type="entry name" value="UEV_TSG101-like"/>
    <property type="match status" value="1"/>
</dbReference>
<gene>
    <name evidence="1" type="ORF">SJ2017_3486</name>
</gene>
<evidence type="ECO:0000313" key="2">
    <source>
        <dbReference type="Proteomes" id="UP000191820"/>
    </source>
</evidence>
<dbReference type="SUPFAM" id="SSF53474">
    <property type="entry name" value="alpha/beta-Hydrolases"/>
    <property type="match status" value="1"/>
</dbReference>
<dbReference type="EMBL" id="CP020472">
    <property type="protein sequence ID" value="ARD23735.1"/>
    <property type="molecule type" value="Genomic_DNA"/>
</dbReference>
<sequence length="341" mass="38605">MAFKLNKNNGSTSFIKVTTPLLVTVVLSFLSYSAAAVNIESKTGAAPEFSQKSLPAVSQGTLQRFDEKHIEFTLIKPRPIDVWLPEDYPAKAPYAVVYMHDGKVLFDATQSWNGTAWEVDETAANLNKNKDIKPFIVVGIHNAEQSRHSEYFPQKPFESLSEDTQTSLYQTQRNETEKLLAQAVYSDKYAEFIVTELKPYIDTHFKVATDKQNTFIMGSSMGGLISWYTALEYPNIFGGAACLSTHWPGSFATENNPIPQVFNQYLAKQIATKPQVKLYFDYGDQTLDAMYPPLQADVDKLFEAAEYDKELWQSHFFKGKAHTEDDWAERLAIPMTFLLNK</sequence>
<dbReference type="InterPro" id="IPR029058">
    <property type="entry name" value="AB_hydrolase_fold"/>
</dbReference>
<dbReference type="InterPro" id="IPR000801">
    <property type="entry name" value="Esterase-like"/>
</dbReference>
<proteinExistence type="predicted"/>
<name>A0ABN4YJY2_9GAMM</name>
<dbReference type="Proteomes" id="UP000191820">
    <property type="component" value="Chromosome"/>
</dbReference>
<dbReference type="PANTHER" id="PTHR48098">
    <property type="entry name" value="ENTEROCHELIN ESTERASE-RELATED"/>
    <property type="match status" value="1"/>
</dbReference>
<dbReference type="Pfam" id="PF00756">
    <property type="entry name" value="Esterase"/>
    <property type="match status" value="1"/>
</dbReference>
<accession>A0ABN4YJY2</accession>
<reference evidence="1 2" key="1">
    <citation type="submission" date="2017-03" db="EMBL/GenBank/DDBJ databases">
        <title>Genome sequencing of Shewanella japonica KCTC 22435.</title>
        <authorList>
            <person name="Kim K.M."/>
        </authorList>
    </citation>
    <scope>NUCLEOTIDE SEQUENCE [LARGE SCALE GENOMIC DNA]</scope>
    <source>
        <strain evidence="1 2">KCTC 22435</strain>
    </source>
</reference>
<dbReference type="RefSeq" id="WP_080916708.1">
    <property type="nucleotide sequence ID" value="NZ_CP020472.1"/>
</dbReference>
<evidence type="ECO:0000313" key="1">
    <source>
        <dbReference type="EMBL" id="ARD23735.1"/>
    </source>
</evidence>
<dbReference type="Gene3D" id="3.40.50.1820">
    <property type="entry name" value="alpha/beta hydrolase"/>
    <property type="match status" value="1"/>
</dbReference>
<organism evidence="1 2">
    <name type="scientific">Shewanella japonica</name>
    <dbReference type="NCBI Taxonomy" id="93973"/>
    <lineage>
        <taxon>Bacteria</taxon>
        <taxon>Pseudomonadati</taxon>
        <taxon>Pseudomonadota</taxon>
        <taxon>Gammaproteobacteria</taxon>
        <taxon>Alteromonadales</taxon>
        <taxon>Shewanellaceae</taxon>
        <taxon>Shewanella</taxon>
    </lineage>
</organism>
<protein>
    <submittedName>
        <fullName evidence="1">Enterobactin/ferric enterobactin esterase</fullName>
    </submittedName>
</protein>